<evidence type="ECO:0000256" key="1">
    <source>
        <dbReference type="SAM" id="MobiDB-lite"/>
    </source>
</evidence>
<evidence type="ECO:0000313" key="3">
    <source>
        <dbReference type="Proteomes" id="UP000038040"/>
    </source>
</evidence>
<reference evidence="5" key="1">
    <citation type="submission" date="2017-02" db="UniProtKB">
        <authorList>
            <consortium name="WormBaseParasite"/>
        </authorList>
    </citation>
    <scope>IDENTIFICATION</scope>
</reference>
<sequence length="167" mass="19084">MEDHIEESLSEKIRRMSRTNKWEEFDSEDSGNRKIWKCQPRTRSEKPPCPKSGSDIETRGKTAQSDSLVGPKNYVSYHDPEQSAHCITVIKVQTNDIGTCGVLHQQKPNLSVHFIGPFTQFRANQSRNSQLENAEAVHFTEDRLQYSLEEEEKPFSATFFPPSGLVN</sequence>
<accession>A0A0N4U5E9</accession>
<name>A0A0N4U5E9_DRAME</name>
<dbReference type="WBParaSite" id="DME_0000206801-mRNA-1">
    <property type="protein sequence ID" value="DME_0000206801-mRNA-1"/>
    <property type="gene ID" value="DME_0000206801"/>
</dbReference>
<evidence type="ECO:0000313" key="2">
    <source>
        <dbReference type="EMBL" id="VDN56455.1"/>
    </source>
</evidence>
<gene>
    <name evidence="2" type="ORF">DME_LOCUS6428</name>
</gene>
<dbReference type="EMBL" id="UYYG01001155">
    <property type="protein sequence ID" value="VDN56455.1"/>
    <property type="molecule type" value="Genomic_DNA"/>
</dbReference>
<protein>
    <submittedName>
        <fullName evidence="5">Protein phosphatase inhibitor</fullName>
    </submittedName>
</protein>
<organism evidence="3 5">
    <name type="scientific">Dracunculus medinensis</name>
    <name type="common">Guinea worm</name>
    <dbReference type="NCBI Taxonomy" id="318479"/>
    <lineage>
        <taxon>Eukaryota</taxon>
        <taxon>Metazoa</taxon>
        <taxon>Ecdysozoa</taxon>
        <taxon>Nematoda</taxon>
        <taxon>Chromadorea</taxon>
        <taxon>Rhabditida</taxon>
        <taxon>Spirurina</taxon>
        <taxon>Dracunculoidea</taxon>
        <taxon>Dracunculidae</taxon>
        <taxon>Dracunculus</taxon>
    </lineage>
</organism>
<evidence type="ECO:0000313" key="4">
    <source>
        <dbReference type="Proteomes" id="UP000274756"/>
    </source>
</evidence>
<evidence type="ECO:0000313" key="5">
    <source>
        <dbReference type="WBParaSite" id="DME_0000206801-mRNA-1"/>
    </source>
</evidence>
<feature type="compositionally biased region" description="Basic and acidic residues" evidence="1">
    <location>
        <begin position="42"/>
        <end position="60"/>
    </location>
</feature>
<dbReference type="AlphaFoldDB" id="A0A0N4U5E9"/>
<dbReference type="Proteomes" id="UP000274756">
    <property type="component" value="Unassembled WGS sequence"/>
</dbReference>
<reference evidence="2 4" key="2">
    <citation type="submission" date="2018-11" db="EMBL/GenBank/DDBJ databases">
        <authorList>
            <consortium name="Pathogen Informatics"/>
        </authorList>
    </citation>
    <scope>NUCLEOTIDE SEQUENCE [LARGE SCALE GENOMIC DNA]</scope>
</reference>
<proteinExistence type="predicted"/>
<feature type="compositionally biased region" description="Basic and acidic residues" evidence="1">
    <location>
        <begin position="1"/>
        <end position="24"/>
    </location>
</feature>
<keyword evidence="4" id="KW-1185">Reference proteome</keyword>
<feature type="region of interest" description="Disordered" evidence="1">
    <location>
        <begin position="1"/>
        <end position="72"/>
    </location>
</feature>
<dbReference type="Proteomes" id="UP000038040">
    <property type="component" value="Unplaced"/>
</dbReference>